<evidence type="ECO:0000313" key="19">
    <source>
        <dbReference type="EMBL" id="SGZ41681.1"/>
    </source>
</evidence>
<dbReference type="GO" id="GO:0106073">
    <property type="term" value="F:dolichyl pyrophosphate Glc2Man9GlcNAc2 alpha-1,2-glucosyltransferase activity"/>
    <property type="evidence" value="ECO:0007669"/>
    <property type="project" value="UniProtKB-EC"/>
</dbReference>
<keyword evidence="8 18" id="KW-0812">Transmembrane</keyword>
<evidence type="ECO:0000256" key="13">
    <source>
        <dbReference type="ARBA" id="ARBA00032069"/>
    </source>
</evidence>
<accession>A0A1L0CSX8</accession>
<feature type="transmembrane region" description="Helical" evidence="18">
    <location>
        <begin position="304"/>
        <end position="324"/>
    </location>
</feature>
<feature type="transmembrane region" description="Helical" evidence="18">
    <location>
        <begin position="482"/>
        <end position="504"/>
    </location>
</feature>
<keyword evidence="6" id="KW-0328">Glycosyltransferase</keyword>
<evidence type="ECO:0000256" key="6">
    <source>
        <dbReference type="ARBA" id="ARBA00022676"/>
    </source>
</evidence>
<proteinExistence type="inferred from homology"/>
<feature type="transmembrane region" description="Helical" evidence="18">
    <location>
        <begin position="264"/>
        <end position="292"/>
    </location>
</feature>
<evidence type="ECO:0000256" key="11">
    <source>
        <dbReference type="ARBA" id="ARBA00023136"/>
    </source>
</evidence>
<dbReference type="PANTHER" id="PTHR12989:SF10">
    <property type="entry name" value="DOL-P-GLC:GLC(2)MAN(9)GLCNAC(2)-PP-DOL ALPHA-1,2-GLUCOSYLTRANSFERASE-RELATED"/>
    <property type="match status" value="1"/>
</dbReference>
<evidence type="ECO:0000256" key="8">
    <source>
        <dbReference type="ARBA" id="ARBA00022692"/>
    </source>
</evidence>
<evidence type="ECO:0000256" key="3">
    <source>
        <dbReference type="ARBA" id="ARBA00010600"/>
    </source>
</evidence>
<evidence type="ECO:0000256" key="4">
    <source>
        <dbReference type="ARBA" id="ARBA00011967"/>
    </source>
</evidence>
<evidence type="ECO:0000256" key="15">
    <source>
        <dbReference type="ARBA" id="ARBA00032674"/>
    </source>
</evidence>
<dbReference type="PANTHER" id="PTHR12989">
    <property type="entry name" value="ALPHA-1,2-GLUCOSYLTRANSFERASE ALG10"/>
    <property type="match status" value="1"/>
</dbReference>
<dbReference type="GO" id="GO:0005789">
    <property type="term" value="C:endoplasmic reticulum membrane"/>
    <property type="evidence" value="ECO:0007669"/>
    <property type="project" value="UniProtKB-SubCell"/>
</dbReference>
<dbReference type="OrthoDB" id="4769at2759"/>
<feature type="transmembrane region" description="Helical" evidence="18">
    <location>
        <begin position="344"/>
        <end position="362"/>
    </location>
</feature>
<evidence type="ECO:0000256" key="18">
    <source>
        <dbReference type="SAM" id="Phobius"/>
    </source>
</evidence>
<dbReference type="Proteomes" id="UP000183365">
    <property type="component" value="Unassembled WGS sequence"/>
</dbReference>
<dbReference type="EC" id="2.4.1.256" evidence="4"/>
<feature type="transmembrane region" description="Helical" evidence="18">
    <location>
        <begin position="383"/>
        <end position="404"/>
    </location>
</feature>
<evidence type="ECO:0000313" key="20">
    <source>
        <dbReference type="Proteomes" id="UP000183365"/>
    </source>
</evidence>
<dbReference type="EMBL" id="FQNF01000131">
    <property type="protein sequence ID" value="SGZ41681.1"/>
    <property type="molecule type" value="Genomic_DNA"/>
</dbReference>
<evidence type="ECO:0000256" key="17">
    <source>
        <dbReference type="ARBA" id="ARBA00048064"/>
    </source>
</evidence>
<comment type="subcellular location">
    <subcellularLocation>
        <location evidence="1">Endoplasmic reticulum membrane</location>
        <topology evidence="1">Multi-pass membrane protein</topology>
    </subcellularLocation>
</comment>
<feature type="transmembrane region" description="Helical" evidence="18">
    <location>
        <begin position="149"/>
        <end position="168"/>
    </location>
</feature>
<evidence type="ECO:0000256" key="9">
    <source>
        <dbReference type="ARBA" id="ARBA00022824"/>
    </source>
</evidence>
<dbReference type="VEuPathDB" id="FungiDB:HGUI_03882"/>
<gene>
    <name evidence="19" type="ORF">HGUI_03882</name>
</gene>
<evidence type="ECO:0000256" key="5">
    <source>
        <dbReference type="ARBA" id="ARBA00018512"/>
    </source>
</evidence>
<keyword evidence="20" id="KW-1185">Reference proteome</keyword>
<keyword evidence="7" id="KW-0808">Transferase</keyword>
<evidence type="ECO:0000256" key="7">
    <source>
        <dbReference type="ARBA" id="ARBA00022679"/>
    </source>
</evidence>
<comment type="similarity">
    <text evidence="3">Belongs to the ALG10 glucosyltransferase family.</text>
</comment>
<evidence type="ECO:0000256" key="14">
    <source>
        <dbReference type="ARBA" id="ARBA00032130"/>
    </source>
</evidence>
<dbReference type="UniPathway" id="UPA00378"/>
<comment type="catalytic activity">
    <reaction evidence="17">
        <text>an alpha-D-Glc-(1-&gt;3)-alpha-D-Glc-(1-&gt;3)-alpha-D-Man-(1-&gt;2)-alpha-D-Man-(1-&gt;2)-alpha-D-Man-(1-&gt;3)-[alpha-D-Man-(1-&gt;2)-alpha-D-Man-(1-&gt;3)-[alpha-D-Man-(1-&gt;2)-alpha-D-Man-(1-&gt;6)]-alpha-D-Man-(1-&gt;6)]-beta-D-Man-(1-&gt;4)-beta-D-GlcNAc-(1-&gt;4)-alpha-D-GlcNAc-diphospho-di-trans,poly-cis-dolichol + a di-trans,poly-cis-dolichyl beta-D-glucosyl phosphate = a alpha-D-Glc-(1-&gt;2)-alpha-D-Glc-(1-&gt;3)-alpha-D-Glc-(1-&gt;3)-alpha-D-Man-(1-&gt;2)-alpha-D-Man-(1-&gt;2)-alpha-D-Man-(1-&gt;3)-[alpha-D-Man-(1-&gt;2)-alpha-D-Man-(1-&gt;3)-[alpha-D-Man-(1-&gt;2)-alpha-D-Man-(1-&gt;6)]-alpha-D-Man-(1-&gt;6)]-beta-D-Man-(1-&gt;4)-beta-D-GlcNAc-(1-&gt;4)-alpha-D-GlcNAc-diphospho-di-trans,poly-cis-dolichol + a di-trans,poly-cis-dolichyl phosphate + H(+)</text>
        <dbReference type="Rhea" id="RHEA:29543"/>
        <dbReference type="Rhea" id="RHEA-COMP:19498"/>
        <dbReference type="Rhea" id="RHEA-COMP:19502"/>
        <dbReference type="Rhea" id="RHEA-COMP:19512"/>
        <dbReference type="Rhea" id="RHEA-COMP:19522"/>
        <dbReference type="ChEBI" id="CHEBI:15378"/>
        <dbReference type="ChEBI" id="CHEBI:57525"/>
        <dbReference type="ChEBI" id="CHEBI:57683"/>
        <dbReference type="ChEBI" id="CHEBI:132522"/>
        <dbReference type="ChEBI" id="CHEBI:132523"/>
        <dbReference type="EC" id="2.4.1.256"/>
    </reaction>
    <physiologicalReaction direction="left-to-right" evidence="17">
        <dbReference type="Rhea" id="RHEA:29544"/>
    </physiologicalReaction>
</comment>
<dbReference type="InterPro" id="IPR016900">
    <property type="entry name" value="Alg10"/>
</dbReference>
<keyword evidence="11 18" id="KW-0472">Membrane</keyword>
<feature type="transmembrane region" description="Helical" evidence="18">
    <location>
        <begin position="174"/>
        <end position="194"/>
    </location>
</feature>
<evidence type="ECO:0000256" key="1">
    <source>
        <dbReference type="ARBA" id="ARBA00004477"/>
    </source>
</evidence>
<evidence type="ECO:0000256" key="2">
    <source>
        <dbReference type="ARBA" id="ARBA00004922"/>
    </source>
</evidence>
<reference evidence="20" key="1">
    <citation type="submission" date="2016-11" db="EMBL/GenBank/DDBJ databases">
        <authorList>
            <person name="Guldener U."/>
        </authorList>
    </citation>
    <scope>NUCLEOTIDE SEQUENCE [LARGE SCALE GENOMIC DNA]</scope>
</reference>
<comment type="function">
    <text evidence="16">Dol-P-Glc:Glc(2)Man(9)GlcNAc(2)-PP-Dol alpha-1,2-glucosyltransferase that operates in the biosynthetic pathway of dolichol-linked oligosaccharides, the glycan precursors employed in protein asparagine (N)-glycosylation. The assembly of dolichol-linked oligosaccharides begins on the cytosolic side of the endoplasmic reticulum membrane and finishes in its lumen. The sequential addition of sugars to dolichol pyrophosphate produces dolichol-linked oligosaccharides containing fourteen sugars, including two GlcNAcs, nine mannoses and three glucoses. Once assembled, the oligosaccharide is transferred from the lipid to nascent proteins by oligosaccharyltransferases. In the lumen of the endoplasmic reticulum, adds the third and last glucose residue from dolichyl phosphate glucose (Dol-P-Glc) onto the lipid-linked oligosaccharide intermediate Glc(2)Man(9)GlcNAc(2)-PP-Dol to produce Glc(3)Man(9)GlcNAc(2)-PP-Dol.</text>
</comment>
<evidence type="ECO:0000256" key="10">
    <source>
        <dbReference type="ARBA" id="ARBA00022989"/>
    </source>
</evidence>
<comment type="pathway">
    <text evidence="2">Protein modification; protein glycosylation.</text>
</comment>
<sequence>MSSVKNNDTDVENEKSIISVYWKAITDKNARISENESYLTVLVTLNIVLLICLVIPYLVLKIYMVHRSDLKTAFTYDNLYTGGWSSDIGNEYKFSMGLYYTKKVFDCLIKTPLRWINYTKFEFSNVAQLRLLNFFAAVVLLPFMTYSSLYALTAICFMVPTMVIFPLISPYYNVYHSIVWSTFWILSGLLYASYFNVDENEKETDCKKILKSKKLNIYISGICCFLSLFFNKSNIFWVTLIAFIGIERQTIMEHDMNNIWFNNYLKLLLTALQNFNTLILPYSFSFILYAYLSIKSENGYGSPLHLVQIFYCLSYITFFSLPLWLNQEFIITYLIRTYGNIDRVLITLLYNILIAAVIRFTSYDSTDSGLAKDTMTGFIFKKLLYRNFFSRYFIALPIYNFSWYTVQELLSNSLLHFPDCLHPLKVHKVSDLPLIMTHMSRTLFWVCISATLISTKLVDSKLYIIPYLVWRVYICPDQNKNIINLLLKEFAWFCLIDVVFFVYFPDIPLA</sequence>
<evidence type="ECO:0000256" key="16">
    <source>
        <dbReference type="ARBA" id="ARBA00044727"/>
    </source>
</evidence>
<dbReference type="AlphaFoldDB" id="A0A1L0CSX8"/>
<organism evidence="19 20">
    <name type="scientific">Hanseniaspora guilliermondii</name>
    <dbReference type="NCBI Taxonomy" id="56406"/>
    <lineage>
        <taxon>Eukaryota</taxon>
        <taxon>Fungi</taxon>
        <taxon>Dikarya</taxon>
        <taxon>Ascomycota</taxon>
        <taxon>Saccharomycotina</taxon>
        <taxon>Saccharomycetes</taxon>
        <taxon>Saccharomycodales</taxon>
        <taxon>Saccharomycodaceae</taxon>
        <taxon>Hanseniaspora</taxon>
    </lineage>
</organism>
<protein>
    <recommendedName>
        <fullName evidence="5">Dol-P-Glc:Glc(2)Man(9)GlcNAc(2)-PP-Dol alpha-1,2-glucosyltransferase</fullName>
        <ecNumber evidence="4">2.4.1.256</ecNumber>
    </recommendedName>
    <alternativeName>
        <fullName evidence="15">Alpha-1,2-glucosyltransferase ALG10-A</fullName>
    </alternativeName>
    <alternativeName>
        <fullName evidence="14">Alpha-2-glucosyltransferase ALG10</fullName>
    </alternativeName>
    <alternativeName>
        <fullName evidence="13">Asparagine-linked glycosylation protein 10</fullName>
    </alternativeName>
    <alternativeName>
        <fullName evidence="12">Dolichyl-phosphoglucose-dependent glucosyltransferase ALG10</fullName>
    </alternativeName>
</protein>
<dbReference type="GO" id="GO:0006488">
    <property type="term" value="P:dolichol-linked oligosaccharide biosynthetic process"/>
    <property type="evidence" value="ECO:0007669"/>
    <property type="project" value="InterPro"/>
</dbReference>
<feature type="transmembrane region" description="Helical" evidence="18">
    <location>
        <begin position="38"/>
        <end position="60"/>
    </location>
</feature>
<feature type="transmembrane region" description="Helical" evidence="18">
    <location>
        <begin position="443"/>
        <end position="470"/>
    </location>
</feature>
<keyword evidence="10 18" id="KW-1133">Transmembrane helix</keyword>
<evidence type="ECO:0000256" key="12">
    <source>
        <dbReference type="ARBA" id="ARBA00029647"/>
    </source>
</evidence>
<keyword evidence="9" id="KW-0256">Endoplasmic reticulum</keyword>
<name>A0A1L0CSX8_9ASCO</name>
<dbReference type="Pfam" id="PF04922">
    <property type="entry name" value="DIE2_ALG10"/>
    <property type="match status" value="1"/>
</dbReference>
<feature type="transmembrane region" description="Helical" evidence="18">
    <location>
        <begin position="215"/>
        <end position="244"/>
    </location>
</feature>